<evidence type="ECO:0000313" key="2">
    <source>
        <dbReference type="EMBL" id="MFD0964683.1"/>
    </source>
</evidence>
<dbReference type="Proteomes" id="UP001596997">
    <property type="component" value="Unassembled WGS sequence"/>
</dbReference>
<gene>
    <name evidence="2" type="ORF">ACFQ1O_11770</name>
</gene>
<reference evidence="3" key="1">
    <citation type="journal article" date="2019" name="Int. J. Syst. Evol. Microbiol.">
        <title>The Global Catalogue of Microorganisms (GCM) 10K type strain sequencing project: providing services to taxonomists for standard genome sequencing and annotation.</title>
        <authorList>
            <consortium name="The Broad Institute Genomics Platform"/>
            <consortium name="The Broad Institute Genome Sequencing Center for Infectious Disease"/>
            <person name="Wu L."/>
            <person name="Ma J."/>
        </authorList>
    </citation>
    <scope>NUCLEOTIDE SEQUENCE [LARGE SCALE GENOMIC DNA]</scope>
    <source>
        <strain evidence="3">CCUG 62114</strain>
    </source>
</reference>
<feature type="region of interest" description="Disordered" evidence="1">
    <location>
        <begin position="31"/>
        <end position="52"/>
    </location>
</feature>
<proteinExistence type="predicted"/>
<comment type="caution">
    <text evidence="2">The sequence shown here is derived from an EMBL/GenBank/DDBJ whole genome shotgun (WGS) entry which is preliminary data.</text>
</comment>
<name>A0ABW3I4B2_9FLAO</name>
<protein>
    <recommendedName>
        <fullName evidence="4">Outer membrane protein beta-barrel domain-containing protein</fullName>
    </recommendedName>
</protein>
<dbReference type="EMBL" id="JBHTJM010000009">
    <property type="protein sequence ID" value="MFD0964683.1"/>
    <property type="molecule type" value="Genomic_DNA"/>
</dbReference>
<keyword evidence="3" id="KW-1185">Reference proteome</keyword>
<organism evidence="2 3">
    <name type="scientific">Pseudofulvibacter geojedonensis</name>
    <dbReference type="NCBI Taxonomy" id="1123758"/>
    <lineage>
        <taxon>Bacteria</taxon>
        <taxon>Pseudomonadati</taxon>
        <taxon>Bacteroidota</taxon>
        <taxon>Flavobacteriia</taxon>
        <taxon>Flavobacteriales</taxon>
        <taxon>Flavobacteriaceae</taxon>
        <taxon>Pseudofulvibacter</taxon>
    </lineage>
</organism>
<evidence type="ECO:0000256" key="1">
    <source>
        <dbReference type="SAM" id="MobiDB-lite"/>
    </source>
</evidence>
<sequence length="265" mass="30448">MQPIFKLLIITLFFSQINFAQSKLKKAKSNLSDNSFTSNTSTTSNSSSSSSSKNTFLVDLLIEPIIWIGTHTVLGEAEDRSIVPFPYYNGYQGEYSTNYKQENYKNSLLHINSYYISSKDAVKGLNIDVNYRFTPLIGAELKHLHLFEKYFGETEYLDISSLLFNYYRIREKYVTAYWGIGLSYIANEVKKVGFSYATGIEIFPVNPISLSFTWQQNFVNAQAINELKLQLNYHIKQFSPFIGYYNYNLAGVKNPSIGFGCNYRF</sequence>
<accession>A0ABW3I4B2</accession>
<dbReference type="SUPFAM" id="SSF56925">
    <property type="entry name" value="OMPA-like"/>
    <property type="match status" value="1"/>
</dbReference>
<evidence type="ECO:0008006" key="4">
    <source>
        <dbReference type="Google" id="ProtNLM"/>
    </source>
</evidence>
<dbReference type="InterPro" id="IPR011250">
    <property type="entry name" value="OMP/PagP_B-barrel"/>
</dbReference>
<evidence type="ECO:0000313" key="3">
    <source>
        <dbReference type="Proteomes" id="UP001596997"/>
    </source>
</evidence>
<dbReference type="RefSeq" id="WP_377716223.1">
    <property type="nucleotide sequence ID" value="NZ_JBHTJM010000009.1"/>
</dbReference>